<sequence length="147" mass="16062">MTGRPTPPSSRPDVIAFGFPGPLRDTLVAAVLSGKKTATSALAIEWELEGAAIPRVGQRFTVVDSDERPVGLIETTAVEVIRLGDADLRLAHDEGEDFEDVAQWRADHERFWNDEVIPTLPEGAVPGLTDDTEILVTRFRLVTTGDR</sequence>
<dbReference type="Pfam" id="PF04266">
    <property type="entry name" value="ASCH"/>
    <property type="match status" value="1"/>
</dbReference>
<dbReference type="SMART" id="SM01022">
    <property type="entry name" value="ASCH"/>
    <property type="match status" value="1"/>
</dbReference>
<evidence type="ECO:0000313" key="3">
    <source>
        <dbReference type="Proteomes" id="UP000278962"/>
    </source>
</evidence>
<dbReference type="EMBL" id="RBIL01000001">
    <property type="protein sequence ID" value="RKQ90320.1"/>
    <property type="molecule type" value="Genomic_DNA"/>
</dbReference>
<proteinExistence type="predicted"/>
<evidence type="ECO:0000313" key="2">
    <source>
        <dbReference type="EMBL" id="RKQ90320.1"/>
    </source>
</evidence>
<gene>
    <name evidence="2" type="ORF">C8N24_0121</name>
</gene>
<dbReference type="InterPro" id="IPR009326">
    <property type="entry name" value="DUF984"/>
</dbReference>
<dbReference type="Gene3D" id="3.10.400.10">
    <property type="entry name" value="Sulfate adenylyltransferase"/>
    <property type="match status" value="1"/>
</dbReference>
<dbReference type="PANTHER" id="PTHR39203">
    <property type="entry name" value="CYTOPLASMIC PROTEIN-RELATED"/>
    <property type="match status" value="1"/>
</dbReference>
<accession>A0A660L8Q9</accession>
<protein>
    <submittedName>
        <fullName evidence="2">Uncharacterized protein YhfF</fullName>
    </submittedName>
</protein>
<evidence type="ECO:0000259" key="1">
    <source>
        <dbReference type="SMART" id="SM01022"/>
    </source>
</evidence>
<dbReference type="AlphaFoldDB" id="A0A660L8Q9"/>
<reference evidence="2 3" key="1">
    <citation type="submission" date="2018-10" db="EMBL/GenBank/DDBJ databases">
        <title>Genomic Encyclopedia of Archaeal and Bacterial Type Strains, Phase II (KMG-II): from individual species to whole genera.</title>
        <authorList>
            <person name="Goeker M."/>
        </authorList>
    </citation>
    <scope>NUCLEOTIDE SEQUENCE [LARGE SCALE GENOMIC DNA]</scope>
    <source>
        <strain evidence="2 3">DSM 14954</strain>
    </source>
</reference>
<organism evidence="2 3">
    <name type="scientific">Solirubrobacter pauli</name>
    <dbReference type="NCBI Taxonomy" id="166793"/>
    <lineage>
        <taxon>Bacteria</taxon>
        <taxon>Bacillati</taxon>
        <taxon>Actinomycetota</taxon>
        <taxon>Thermoleophilia</taxon>
        <taxon>Solirubrobacterales</taxon>
        <taxon>Solirubrobacteraceae</taxon>
        <taxon>Solirubrobacter</taxon>
    </lineage>
</organism>
<dbReference type="Proteomes" id="UP000278962">
    <property type="component" value="Unassembled WGS sequence"/>
</dbReference>
<name>A0A660L8Q9_9ACTN</name>
<dbReference type="InterPro" id="IPR007374">
    <property type="entry name" value="ASCH_domain"/>
</dbReference>
<keyword evidence="3" id="KW-1185">Reference proteome</keyword>
<dbReference type="SUPFAM" id="SSF88697">
    <property type="entry name" value="PUA domain-like"/>
    <property type="match status" value="1"/>
</dbReference>
<comment type="caution">
    <text evidence="2">The sequence shown here is derived from an EMBL/GenBank/DDBJ whole genome shotgun (WGS) entry which is preliminary data.</text>
</comment>
<dbReference type="PANTHER" id="PTHR39203:SF1">
    <property type="entry name" value="CYTOPLASMIC PROTEIN"/>
    <property type="match status" value="1"/>
</dbReference>
<dbReference type="InterPro" id="IPR015947">
    <property type="entry name" value="PUA-like_sf"/>
</dbReference>
<feature type="domain" description="ASCH" evidence="1">
    <location>
        <begin position="17"/>
        <end position="143"/>
    </location>
</feature>
<dbReference type="RefSeq" id="WP_211339796.1">
    <property type="nucleotide sequence ID" value="NZ_RBIL01000001.1"/>
</dbReference>